<protein>
    <submittedName>
        <fullName evidence="4">Glycosyltransferase</fullName>
    </submittedName>
</protein>
<organism evidence="4 5">
    <name type="scientific">Tardiphaga alba</name>
    <dbReference type="NCBI Taxonomy" id="340268"/>
    <lineage>
        <taxon>Bacteria</taxon>
        <taxon>Pseudomonadati</taxon>
        <taxon>Pseudomonadota</taxon>
        <taxon>Alphaproteobacteria</taxon>
        <taxon>Hyphomicrobiales</taxon>
        <taxon>Nitrobacteraceae</taxon>
        <taxon>Tardiphaga</taxon>
    </lineage>
</organism>
<dbReference type="Gene3D" id="3.40.50.2000">
    <property type="entry name" value="Glycogen Phosphorylase B"/>
    <property type="match status" value="2"/>
</dbReference>
<keyword evidence="2" id="KW-0808">Transferase</keyword>
<keyword evidence="5" id="KW-1185">Reference proteome</keyword>
<evidence type="ECO:0000259" key="3">
    <source>
        <dbReference type="Pfam" id="PF13439"/>
    </source>
</evidence>
<evidence type="ECO:0000256" key="2">
    <source>
        <dbReference type="ARBA" id="ARBA00022679"/>
    </source>
</evidence>
<evidence type="ECO:0000256" key="1">
    <source>
        <dbReference type="ARBA" id="ARBA00022676"/>
    </source>
</evidence>
<proteinExistence type="predicted"/>
<dbReference type="PANTHER" id="PTHR12526">
    <property type="entry name" value="GLYCOSYLTRANSFERASE"/>
    <property type="match status" value="1"/>
</dbReference>
<evidence type="ECO:0000313" key="5">
    <source>
        <dbReference type="Proteomes" id="UP000682843"/>
    </source>
</evidence>
<accession>A0ABX8A715</accession>
<dbReference type="Pfam" id="PF13692">
    <property type="entry name" value="Glyco_trans_1_4"/>
    <property type="match status" value="1"/>
</dbReference>
<reference evidence="4 5" key="1">
    <citation type="submission" date="2019-02" db="EMBL/GenBank/DDBJ databases">
        <title>Emended description of the genus Rhodopseudomonas and description of Rhodopseudomonas albus sp. nov., a non-phototrophic, heavy-metal-tolerant bacterium isolated from garden soil.</title>
        <authorList>
            <person name="Bao Z."/>
            <person name="Cao W.W."/>
            <person name="Sato Y."/>
            <person name="Nishizawa T."/>
            <person name="Zhao J."/>
            <person name="Guo Y."/>
            <person name="Ohta H."/>
        </authorList>
    </citation>
    <scope>NUCLEOTIDE SEQUENCE [LARGE SCALE GENOMIC DNA]</scope>
    <source>
        <strain evidence="4 5">SK50-23</strain>
    </source>
</reference>
<dbReference type="Proteomes" id="UP000682843">
    <property type="component" value="Chromosome"/>
</dbReference>
<feature type="domain" description="Glycosyltransferase subfamily 4-like N-terminal" evidence="3">
    <location>
        <begin position="3"/>
        <end position="110"/>
    </location>
</feature>
<name>A0ABX8A715_9BRAD</name>
<evidence type="ECO:0000313" key="4">
    <source>
        <dbReference type="EMBL" id="QUS39096.1"/>
    </source>
</evidence>
<dbReference type="SUPFAM" id="SSF53756">
    <property type="entry name" value="UDP-Glycosyltransferase/glycogen phosphorylase"/>
    <property type="match status" value="1"/>
</dbReference>
<dbReference type="PANTHER" id="PTHR12526:SF510">
    <property type="entry name" value="D-INOSITOL 3-PHOSPHATE GLYCOSYLTRANSFERASE"/>
    <property type="match status" value="1"/>
</dbReference>
<sequence>MGAMRRLNTIARDVRPDIIQGWMYHGNLAASLAHTLTSQSGKLFWGIRCSDMDLSDYSMQLRLIVKLGAWTSTGPDIVIANSQAGADVHRVMGYTPRRMEVIANGIDIERFRPDEITRQQIRLELGISPEQKVAMHVARVDPMKDHASLLTALSRVPDIVGVLIGAGTEQLDLPPSVKALGRRSDVARLLTAGDIIVSSSAFGEGFPNGLAEGMSCGLVPVVTDVGDSRLIVGDTGTIVPRSDPEALASALSSLLAWPETRWDEARQSARRRITEFFTLDTASSRFASIYGMAP</sequence>
<dbReference type="EMBL" id="CP036498">
    <property type="protein sequence ID" value="QUS39096.1"/>
    <property type="molecule type" value="Genomic_DNA"/>
</dbReference>
<keyword evidence="1" id="KW-0328">Glycosyltransferase</keyword>
<dbReference type="Pfam" id="PF13439">
    <property type="entry name" value="Glyco_transf_4"/>
    <property type="match status" value="1"/>
</dbReference>
<dbReference type="InterPro" id="IPR028098">
    <property type="entry name" value="Glyco_trans_4-like_N"/>
</dbReference>
<gene>
    <name evidence="4" type="ORF">RPMA_09800</name>
</gene>